<accession>A0A4R7SRC1</accession>
<name>A0A4R7SRC1_9BACT</name>
<dbReference type="InterPro" id="IPR025368">
    <property type="entry name" value="DUF4272"/>
</dbReference>
<evidence type="ECO:0000313" key="1">
    <source>
        <dbReference type="EMBL" id="TDU81802.1"/>
    </source>
</evidence>
<proteinExistence type="predicted"/>
<organism evidence="1 2">
    <name type="scientific">Prosthecobacter fusiformis</name>
    <dbReference type="NCBI Taxonomy" id="48464"/>
    <lineage>
        <taxon>Bacteria</taxon>
        <taxon>Pseudomonadati</taxon>
        <taxon>Verrucomicrobiota</taxon>
        <taxon>Verrucomicrobiia</taxon>
        <taxon>Verrucomicrobiales</taxon>
        <taxon>Verrucomicrobiaceae</taxon>
        <taxon>Prosthecobacter</taxon>
    </lineage>
</organism>
<keyword evidence="2" id="KW-1185">Reference proteome</keyword>
<evidence type="ECO:0000313" key="2">
    <source>
        <dbReference type="Proteomes" id="UP000295662"/>
    </source>
</evidence>
<comment type="caution">
    <text evidence="1">The sequence shown here is derived from an EMBL/GenBank/DDBJ whole genome shotgun (WGS) entry which is preliminary data.</text>
</comment>
<reference evidence="1 2" key="1">
    <citation type="submission" date="2019-03" db="EMBL/GenBank/DDBJ databases">
        <title>Genomic Encyclopedia of Archaeal and Bacterial Type Strains, Phase II (KMG-II): from individual species to whole genera.</title>
        <authorList>
            <person name="Goeker M."/>
        </authorList>
    </citation>
    <scope>NUCLEOTIDE SEQUENCE [LARGE SCALE GENOMIC DNA]</scope>
    <source>
        <strain evidence="1 2">ATCC 25309</strain>
    </source>
</reference>
<dbReference type="EMBL" id="SOCA01000001">
    <property type="protein sequence ID" value="TDU81802.1"/>
    <property type="molecule type" value="Genomic_DNA"/>
</dbReference>
<gene>
    <name evidence="1" type="ORF">EI77_01112</name>
</gene>
<dbReference type="Pfam" id="PF14094">
    <property type="entry name" value="DUF4272"/>
    <property type="match status" value="1"/>
</dbReference>
<dbReference type="AlphaFoldDB" id="A0A4R7SRC1"/>
<sequence length="95" mass="10986">MDRPDKICDVIKLVGIVRDHSTEQLLKDAKLRPLDQLLDEADLIYRYHWATTSARLKGEEAPAQLEGGVVMERHYALNWLIGYMDQEWDDVSTDT</sequence>
<dbReference type="Proteomes" id="UP000295662">
    <property type="component" value="Unassembled WGS sequence"/>
</dbReference>
<protein>
    <submittedName>
        <fullName evidence="1">Uncharacterized protein DUF4272</fullName>
    </submittedName>
</protein>